<keyword evidence="6" id="KW-1185">Reference proteome</keyword>
<reference evidence="7" key="1">
    <citation type="submission" date="2025-08" db="UniProtKB">
        <authorList>
            <consortium name="RefSeq"/>
        </authorList>
    </citation>
    <scope>IDENTIFICATION</scope>
    <source>
        <strain evidence="7">14028-0561.14</strain>
        <tissue evidence="7">Whole fly</tissue>
    </source>
</reference>
<dbReference type="InterPro" id="IPR036906">
    <property type="entry name" value="ATPase_V1_fsu_sf"/>
</dbReference>
<keyword evidence="3" id="KW-0375">Hydrogen ion transport</keyword>
<organism evidence="6 7">
    <name type="scientific">Drosophila kikkawai</name>
    <name type="common">Fruit fly</name>
    <dbReference type="NCBI Taxonomy" id="30033"/>
    <lineage>
        <taxon>Eukaryota</taxon>
        <taxon>Metazoa</taxon>
        <taxon>Ecdysozoa</taxon>
        <taxon>Arthropoda</taxon>
        <taxon>Hexapoda</taxon>
        <taxon>Insecta</taxon>
        <taxon>Pterygota</taxon>
        <taxon>Neoptera</taxon>
        <taxon>Endopterygota</taxon>
        <taxon>Diptera</taxon>
        <taxon>Brachycera</taxon>
        <taxon>Muscomorpha</taxon>
        <taxon>Ephydroidea</taxon>
        <taxon>Drosophilidae</taxon>
        <taxon>Drosophila</taxon>
        <taxon>Sophophora</taxon>
    </lineage>
</organism>
<sequence length="140" mass="16108">MAENQEEMRELDTESLDSLRAPVVVEDPSFLRIAVIAEAEVTLGFLLAGIGYHSDKFRNYMNVDSETPQEELERFFNAVYHKSNMGLIILDYDAAKRLRSVMANCTQLLPVVMTVPNKDSLMAYLDSKERKRRIRARESY</sequence>
<dbReference type="PANTHER" id="PTHR13861:SF2">
    <property type="entry name" value="V-TYPE PROTON ATPASE SUBUNIT F"/>
    <property type="match status" value="1"/>
</dbReference>
<evidence type="ECO:0000256" key="2">
    <source>
        <dbReference type="ARBA" id="ARBA00022448"/>
    </source>
</evidence>
<evidence type="ECO:0000256" key="5">
    <source>
        <dbReference type="SAM" id="Phobius"/>
    </source>
</evidence>
<dbReference type="GO" id="GO:0016020">
    <property type="term" value="C:membrane"/>
    <property type="evidence" value="ECO:0007669"/>
    <property type="project" value="TreeGrafter"/>
</dbReference>
<dbReference type="AlphaFoldDB" id="A0A6P4IGV6"/>
<dbReference type="InterPro" id="IPR008218">
    <property type="entry name" value="ATPase_V1-cplx_f_g_su"/>
</dbReference>
<evidence type="ECO:0000256" key="3">
    <source>
        <dbReference type="ARBA" id="ARBA00022781"/>
    </source>
</evidence>
<gene>
    <name evidence="7" type="primary">LOC108075103</name>
</gene>
<evidence type="ECO:0000256" key="1">
    <source>
        <dbReference type="ARBA" id="ARBA00010148"/>
    </source>
</evidence>
<keyword evidence="2" id="KW-0813">Transport</keyword>
<dbReference type="Gene3D" id="3.40.50.10580">
    <property type="entry name" value="ATPase, V1 complex, subunit F"/>
    <property type="match status" value="1"/>
</dbReference>
<keyword evidence="5" id="KW-0812">Transmembrane</keyword>
<dbReference type="Proteomes" id="UP001652661">
    <property type="component" value="Chromosome 3L"/>
</dbReference>
<keyword evidence="5" id="KW-1133">Transmembrane helix</keyword>
<dbReference type="SUPFAM" id="SSF159468">
    <property type="entry name" value="AtpF-like"/>
    <property type="match status" value="1"/>
</dbReference>
<dbReference type="RefSeq" id="XP_017022874.1">
    <property type="nucleotide sequence ID" value="XM_017167385.3"/>
</dbReference>
<dbReference type="OrthoDB" id="10261947at2759"/>
<protein>
    <submittedName>
        <fullName evidence="7">Probable V-type proton ATPase subunit F</fullName>
    </submittedName>
</protein>
<accession>A0A6P4IGV6</accession>
<keyword evidence="5" id="KW-0472">Membrane</keyword>
<dbReference type="GO" id="GO:0046961">
    <property type="term" value="F:proton-transporting ATPase activity, rotational mechanism"/>
    <property type="evidence" value="ECO:0007669"/>
    <property type="project" value="InterPro"/>
</dbReference>
<evidence type="ECO:0000256" key="4">
    <source>
        <dbReference type="ARBA" id="ARBA00023065"/>
    </source>
</evidence>
<feature type="transmembrane region" description="Helical" evidence="5">
    <location>
        <begin position="30"/>
        <end position="52"/>
    </location>
</feature>
<dbReference type="GeneID" id="108075103"/>
<evidence type="ECO:0000313" key="6">
    <source>
        <dbReference type="Proteomes" id="UP001652661"/>
    </source>
</evidence>
<dbReference type="PANTHER" id="PTHR13861">
    <property type="entry name" value="VACUOLAR ATP SYNTHASE SUBUNIT F"/>
    <property type="match status" value="1"/>
</dbReference>
<evidence type="ECO:0000313" key="7">
    <source>
        <dbReference type="RefSeq" id="XP_017022874.1"/>
    </source>
</evidence>
<proteinExistence type="inferred from homology"/>
<name>A0A6P4IGV6_DROKI</name>
<dbReference type="Pfam" id="PF01990">
    <property type="entry name" value="ATP-synt_F"/>
    <property type="match status" value="1"/>
</dbReference>
<keyword evidence="4" id="KW-0406">Ion transport</keyword>
<dbReference type="OMA" id="GIGYHRE"/>
<comment type="similarity">
    <text evidence="1">Belongs to the V-ATPase F subunit family.</text>
</comment>